<feature type="domain" description="RmlD-like substrate binding" evidence="3">
    <location>
        <begin position="1"/>
        <end position="237"/>
    </location>
</feature>
<evidence type="ECO:0000313" key="4">
    <source>
        <dbReference type="EMBL" id="MET4562464.1"/>
    </source>
</evidence>
<gene>
    <name evidence="4" type="ORF">ABIA69_003654</name>
</gene>
<dbReference type="EMBL" id="JBEPSB010000020">
    <property type="protein sequence ID" value="MET4562464.1"/>
    <property type="molecule type" value="Genomic_DNA"/>
</dbReference>
<evidence type="ECO:0000256" key="1">
    <source>
        <dbReference type="ARBA" id="ARBA00010944"/>
    </source>
</evidence>
<dbReference type="RefSeq" id="WP_354472509.1">
    <property type="nucleotide sequence ID" value="NZ_JBEPSB010000020.1"/>
</dbReference>
<dbReference type="InterPro" id="IPR029903">
    <property type="entry name" value="RmlD-like-bd"/>
</dbReference>
<evidence type="ECO:0000256" key="2">
    <source>
        <dbReference type="RuleBase" id="RU364082"/>
    </source>
</evidence>
<reference evidence="4 5" key="1">
    <citation type="submission" date="2024-06" db="EMBL/GenBank/DDBJ databases">
        <title>Sorghum-associated microbial communities from plants grown in Nebraska, USA.</title>
        <authorList>
            <person name="Schachtman D."/>
        </authorList>
    </citation>
    <scope>NUCLEOTIDE SEQUENCE [LARGE SCALE GENOMIC DNA]</scope>
    <source>
        <strain evidence="4 5">736</strain>
    </source>
</reference>
<dbReference type="InterPro" id="IPR005913">
    <property type="entry name" value="dTDP_dehydrorham_reduct"/>
</dbReference>
<dbReference type="Pfam" id="PF04321">
    <property type="entry name" value="RmlD_sub_bind"/>
    <property type="match status" value="1"/>
</dbReference>
<dbReference type="EC" id="1.1.1.133" evidence="2"/>
<evidence type="ECO:0000259" key="3">
    <source>
        <dbReference type="Pfam" id="PF04321"/>
    </source>
</evidence>
<evidence type="ECO:0000313" key="5">
    <source>
        <dbReference type="Proteomes" id="UP001549363"/>
    </source>
</evidence>
<organism evidence="4 5">
    <name type="scientific">Lysinibacillus parviboronicapiens</name>
    <dbReference type="NCBI Taxonomy" id="436516"/>
    <lineage>
        <taxon>Bacteria</taxon>
        <taxon>Bacillati</taxon>
        <taxon>Bacillota</taxon>
        <taxon>Bacilli</taxon>
        <taxon>Bacillales</taxon>
        <taxon>Bacillaceae</taxon>
        <taxon>Lysinibacillus</taxon>
    </lineage>
</organism>
<dbReference type="PANTHER" id="PTHR10491:SF4">
    <property type="entry name" value="METHIONINE ADENOSYLTRANSFERASE 2 SUBUNIT BETA"/>
    <property type="match status" value="1"/>
</dbReference>
<dbReference type="GO" id="GO:0008831">
    <property type="term" value="F:dTDP-4-dehydrorhamnose reductase activity"/>
    <property type="evidence" value="ECO:0007669"/>
    <property type="project" value="UniProtKB-EC"/>
</dbReference>
<comment type="function">
    <text evidence="2">Catalyzes the reduction of dTDP-6-deoxy-L-lyxo-4-hexulose to yield dTDP-L-rhamnose.</text>
</comment>
<protein>
    <recommendedName>
        <fullName evidence="2">dTDP-4-dehydrorhamnose reductase</fullName>
        <ecNumber evidence="2">1.1.1.133</ecNumber>
    </recommendedName>
</protein>
<comment type="caution">
    <text evidence="4">The sequence shown here is derived from an EMBL/GenBank/DDBJ whole genome shotgun (WGS) entry which is preliminary data.</text>
</comment>
<keyword evidence="5" id="KW-1185">Reference proteome</keyword>
<keyword evidence="2" id="KW-0521">NADP</keyword>
<accession>A0ABV2PNS5</accession>
<proteinExistence type="inferred from homology"/>
<comment type="pathway">
    <text evidence="2">Carbohydrate biosynthesis; dTDP-L-rhamnose biosynthesis.</text>
</comment>
<comment type="similarity">
    <text evidence="1 2">Belongs to the dTDP-4-dehydrorhamnose reductase family.</text>
</comment>
<dbReference type="InterPro" id="IPR036291">
    <property type="entry name" value="NAD(P)-bd_dom_sf"/>
</dbReference>
<keyword evidence="2 4" id="KW-0560">Oxidoreductase</keyword>
<dbReference type="Gene3D" id="3.40.50.720">
    <property type="entry name" value="NAD(P)-binding Rossmann-like Domain"/>
    <property type="match status" value="1"/>
</dbReference>
<dbReference type="SUPFAM" id="SSF51735">
    <property type="entry name" value="NAD(P)-binding Rossmann-fold domains"/>
    <property type="match status" value="1"/>
</dbReference>
<dbReference type="PANTHER" id="PTHR10491">
    <property type="entry name" value="DTDP-4-DEHYDRORHAMNOSE REDUCTASE"/>
    <property type="match status" value="1"/>
</dbReference>
<sequence>MKFLVLGATGMAGHIISLFLTMRGHEVTTYSRSAFPYGKSITGDITDSTFLQKLLLDNYDVIINCIGVLNEACDDNRAKAVYLNSFLPHAITAFLKKTQTRLFHMSTDCVFSGKAAPYSENSIRDGETFYDRTKGLGEIDSPRHLTFRNSIIGPDLKEHGIGLFNWFMKQNGPINGYTGAIWTGVTTLTLAKAMERAAMEGTTGLYHLVNPVSINKFDLLQLFNKHFKDNQITINPSSLVNLDKTLINTRNDFSYKVPSYEEMIIEMKDWIYAHKKLYPHYFK</sequence>
<dbReference type="Proteomes" id="UP001549363">
    <property type="component" value="Unassembled WGS sequence"/>
</dbReference>
<name>A0ABV2PNS5_9BACI</name>